<organism evidence="5 6">
    <name type="scientific">Candidatus Amunia macphersoniae</name>
    <dbReference type="NCBI Taxonomy" id="3127014"/>
    <lineage>
        <taxon>Bacteria</taxon>
        <taxon>Bacillati</taxon>
        <taxon>Candidatus Dormiibacterota</taxon>
        <taxon>Candidatus Dormibacteria</taxon>
        <taxon>Candidatus Aeolococcales</taxon>
        <taxon>Candidatus Aeolococcaceae</taxon>
        <taxon>Candidatus Amunia</taxon>
    </lineage>
</organism>
<comment type="subunit">
    <text evidence="2">Homodimer. Interacts with LigD.</text>
</comment>
<evidence type="ECO:0000256" key="1">
    <source>
        <dbReference type="ARBA" id="ARBA00023125"/>
    </source>
</evidence>
<dbReference type="InterPro" id="IPR006164">
    <property type="entry name" value="DNA_bd_Ku70/Ku80"/>
</dbReference>
<reference evidence="5 6" key="1">
    <citation type="submission" date="2020-10" db="EMBL/GenBank/DDBJ databases">
        <title>Ca. Dormibacterota MAGs.</title>
        <authorList>
            <person name="Montgomery K."/>
        </authorList>
    </citation>
    <scope>NUCLEOTIDE SEQUENCE [LARGE SCALE GENOMIC DNA]</scope>
    <source>
        <strain evidence="5">Mitchell_Peninsula_5</strain>
    </source>
</reference>
<dbReference type="Pfam" id="PF02735">
    <property type="entry name" value="Ku"/>
    <property type="match status" value="1"/>
</dbReference>
<keyword evidence="1 2" id="KW-0238">DNA-binding</keyword>
<dbReference type="HAMAP" id="MF_01875">
    <property type="entry name" value="Prokaryotic_Ku"/>
    <property type="match status" value="1"/>
</dbReference>
<dbReference type="GO" id="GO:0003690">
    <property type="term" value="F:double-stranded DNA binding"/>
    <property type="evidence" value="ECO:0007669"/>
    <property type="project" value="UniProtKB-UniRule"/>
</dbReference>
<comment type="caution">
    <text evidence="5">The sequence shown here is derived from an EMBL/GenBank/DDBJ whole genome shotgun (WGS) entry which is preliminary data.</text>
</comment>
<dbReference type="AlphaFoldDB" id="A0A934NGL5"/>
<dbReference type="InterPro" id="IPR016194">
    <property type="entry name" value="SPOC-like_C_dom_sf"/>
</dbReference>
<evidence type="ECO:0000313" key="6">
    <source>
        <dbReference type="Proteomes" id="UP000614410"/>
    </source>
</evidence>
<dbReference type="PANTHER" id="PTHR41251">
    <property type="entry name" value="NON-HOMOLOGOUS END JOINING PROTEIN KU"/>
    <property type="match status" value="1"/>
</dbReference>
<dbReference type="GO" id="GO:0006303">
    <property type="term" value="P:double-strand break repair via nonhomologous end joining"/>
    <property type="evidence" value="ECO:0007669"/>
    <property type="project" value="UniProtKB-UniRule"/>
</dbReference>
<evidence type="ECO:0000256" key="2">
    <source>
        <dbReference type="HAMAP-Rule" id="MF_01875"/>
    </source>
</evidence>
<dbReference type="CDD" id="cd00789">
    <property type="entry name" value="KU_like"/>
    <property type="match status" value="1"/>
</dbReference>
<evidence type="ECO:0000256" key="3">
    <source>
        <dbReference type="SAM" id="MobiDB-lite"/>
    </source>
</evidence>
<evidence type="ECO:0000313" key="5">
    <source>
        <dbReference type="EMBL" id="MBJ7609426.1"/>
    </source>
</evidence>
<keyword evidence="2" id="KW-0234">DNA repair</keyword>
<feature type="domain" description="Ku" evidence="4">
    <location>
        <begin position="53"/>
        <end position="182"/>
    </location>
</feature>
<dbReference type="NCBIfam" id="TIGR02772">
    <property type="entry name" value="Ku_bact"/>
    <property type="match status" value="1"/>
</dbReference>
<protein>
    <recommendedName>
        <fullName evidence="2">Non-homologous end joining protein Ku</fullName>
    </recommendedName>
</protein>
<accession>A0A934NGL5</accession>
<dbReference type="SUPFAM" id="SSF100939">
    <property type="entry name" value="SPOC domain-like"/>
    <property type="match status" value="1"/>
</dbReference>
<comment type="function">
    <text evidence="2">With LigD forms a non-homologous end joining (NHEJ) DNA repair enzyme, which repairs dsDNA breaks with reduced fidelity. Binds linear dsDNA with 5'- and 3'- overhangs but not closed circular dsDNA nor ssDNA. Recruits and stimulates the ligase activity of LigD.</text>
</comment>
<comment type="similarity">
    <text evidence="2">Belongs to the prokaryotic Ku family.</text>
</comment>
<feature type="compositionally biased region" description="Basic and acidic residues" evidence="3">
    <location>
        <begin position="273"/>
        <end position="289"/>
    </location>
</feature>
<sequence length="295" mass="33213">MPRSMWRGAISFGMVAIPVRLYLATESKSVSFRMLCPDCHQPIRNKRWCPNEDKEVAWNATVRGYEVGKDEFVVVDDSDLETLPLTSAHTCEILEFCNDSEIEAGVYIKSAYYLEPEAVGIKPYYLLKAALEETGKVAIGKIAFRDREHLCRLALHESGLLLNTLHWPDEIRDAGELSLPEAEARPEIHKRELDMAVMLVENLSAHFDAERYKDDYREALMAVVESKVNDRPLDTPAPERPSKVTDLMAALKASVEAAQKGDRSQTSKPAAKPAEREVTAARRRQTDGARRRKAS</sequence>
<dbReference type="EMBL" id="JAEKNN010000042">
    <property type="protein sequence ID" value="MBJ7609426.1"/>
    <property type="molecule type" value="Genomic_DNA"/>
</dbReference>
<evidence type="ECO:0000259" key="4">
    <source>
        <dbReference type="SMART" id="SM00559"/>
    </source>
</evidence>
<dbReference type="Proteomes" id="UP000614410">
    <property type="component" value="Unassembled WGS sequence"/>
</dbReference>
<dbReference type="PANTHER" id="PTHR41251:SF1">
    <property type="entry name" value="NON-HOMOLOGOUS END JOINING PROTEIN KU"/>
    <property type="match status" value="1"/>
</dbReference>
<name>A0A934NGL5_9BACT</name>
<feature type="region of interest" description="Disordered" evidence="3">
    <location>
        <begin position="253"/>
        <end position="295"/>
    </location>
</feature>
<keyword evidence="2" id="KW-0233">DNA recombination</keyword>
<dbReference type="GO" id="GO:0006310">
    <property type="term" value="P:DNA recombination"/>
    <property type="evidence" value="ECO:0007669"/>
    <property type="project" value="UniProtKB-KW"/>
</dbReference>
<gene>
    <name evidence="2" type="primary">ku</name>
    <name evidence="5" type="ORF">JF887_08355</name>
</gene>
<dbReference type="Gene3D" id="2.40.290.10">
    <property type="match status" value="1"/>
</dbReference>
<dbReference type="SMART" id="SM00559">
    <property type="entry name" value="Ku78"/>
    <property type="match status" value="1"/>
</dbReference>
<dbReference type="InterPro" id="IPR009187">
    <property type="entry name" value="Prok_Ku"/>
</dbReference>
<proteinExistence type="inferred from homology"/>
<dbReference type="PIRSF" id="PIRSF006493">
    <property type="entry name" value="Prok_Ku"/>
    <property type="match status" value="1"/>
</dbReference>
<keyword evidence="2" id="KW-0227">DNA damage</keyword>